<keyword evidence="1" id="KW-0479">Metal-binding</keyword>
<gene>
    <name evidence="5" type="ORF">ENS29_11270</name>
</gene>
<feature type="domain" description="4Fe-4S ferredoxin-type" evidence="4">
    <location>
        <begin position="58"/>
        <end position="84"/>
    </location>
</feature>
<dbReference type="PANTHER" id="PTHR43063">
    <property type="entry name" value="4FE-4S CLUSTER CONTAINING PARA FAMILY ATPASE PROTEIN"/>
    <property type="match status" value="1"/>
</dbReference>
<name>A0A7C4RT38_9BACT</name>
<protein>
    <submittedName>
        <fullName evidence="5">(4Fe-4S)-binding protein</fullName>
    </submittedName>
</protein>
<dbReference type="SUPFAM" id="SSF54862">
    <property type="entry name" value="4Fe-4S ferredoxins"/>
    <property type="match status" value="1"/>
</dbReference>
<dbReference type="PANTHER" id="PTHR43063:SF1">
    <property type="entry name" value="4FE-4S CLUSTER CONTAINING PARA FAMILY ATPASE PROTEIN"/>
    <property type="match status" value="1"/>
</dbReference>
<dbReference type="Gene3D" id="3.40.50.300">
    <property type="entry name" value="P-loop containing nucleotide triphosphate hydrolases"/>
    <property type="match status" value="2"/>
</dbReference>
<evidence type="ECO:0000313" key="5">
    <source>
        <dbReference type="EMBL" id="HGU33423.1"/>
    </source>
</evidence>
<reference evidence="5" key="1">
    <citation type="journal article" date="2020" name="mSystems">
        <title>Genome- and Community-Level Interaction Insights into Carbon Utilization and Element Cycling Functions of Hydrothermarchaeota in Hydrothermal Sediment.</title>
        <authorList>
            <person name="Zhou Z."/>
            <person name="Liu Y."/>
            <person name="Xu W."/>
            <person name="Pan J."/>
            <person name="Luo Z.H."/>
            <person name="Li M."/>
        </authorList>
    </citation>
    <scope>NUCLEOTIDE SEQUENCE [LARGE SCALE GENOMIC DNA]</scope>
    <source>
        <strain evidence="5">SpSt-477</strain>
    </source>
</reference>
<dbReference type="EMBL" id="DSUH01000258">
    <property type="protein sequence ID" value="HGU33423.1"/>
    <property type="molecule type" value="Genomic_DNA"/>
</dbReference>
<dbReference type="Pfam" id="PF01656">
    <property type="entry name" value="CbiA"/>
    <property type="match status" value="1"/>
</dbReference>
<dbReference type="InterPro" id="IPR002586">
    <property type="entry name" value="CobQ/CobB/MinD/ParA_Nub-bd_dom"/>
</dbReference>
<dbReference type="PROSITE" id="PS51379">
    <property type="entry name" value="4FE4S_FER_2"/>
    <property type="match status" value="2"/>
</dbReference>
<dbReference type="PROSITE" id="PS00198">
    <property type="entry name" value="4FE4S_FER_1"/>
    <property type="match status" value="1"/>
</dbReference>
<proteinExistence type="predicted"/>
<organism evidence="5">
    <name type="scientific">Desulfatirhabdium butyrativorans</name>
    <dbReference type="NCBI Taxonomy" id="340467"/>
    <lineage>
        <taxon>Bacteria</taxon>
        <taxon>Pseudomonadati</taxon>
        <taxon>Thermodesulfobacteriota</taxon>
        <taxon>Desulfobacteria</taxon>
        <taxon>Desulfobacterales</taxon>
        <taxon>Desulfatirhabdiaceae</taxon>
        <taxon>Desulfatirhabdium</taxon>
    </lineage>
</organism>
<dbReference type="GO" id="GO:0046872">
    <property type="term" value="F:metal ion binding"/>
    <property type="evidence" value="ECO:0007669"/>
    <property type="project" value="UniProtKB-KW"/>
</dbReference>
<evidence type="ECO:0000259" key="4">
    <source>
        <dbReference type="PROSITE" id="PS51379"/>
    </source>
</evidence>
<evidence type="ECO:0000256" key="2">
    <source>
        <dbReference type="ARBA" id="ARBA00023004"/>
    </source>
</evidence>
<dbReference type="InterPro" id="IPR027417">
    <property type="entry name" value="P-loop_NTPase"/>
</dbReference>
<dbReference type="GO" id="GO:0051536">
    <property type="term" value="F:iron-sulfur cluster binding"/>
    <property type="evidence" value="ECO:0007669"/>
    <property type="project" value="UniProtKB-KW"/>
</dbReference>
<dbReference type="Pfam" id="PF00037">
    <property type="entry name" value="Fer4"/>
    <property type="match status" value="2"/>
</dbReference>
<keyword evidence="2" id="KW-0408">Iron</keyword>
<dbReference type="InterPro" id="IPR017900">
    <property type="entry name" value="4Fe4S_Fe_S_CS"/>
</dbReference>
<accession>A0A7C4RT38</accession>
<evidence type="ECO:0000256" key="3">
    <source>
        <dbReference type="ARBA" id="ARBA00023014"/>
    </source>
</evidence>
<sequence>MKIAIASGKGGTGKTTVCASLVHVWPRSVMAVDLDVEEPNLHLFLHPVVEHTEEVAIDIPIVDESTCDFCRKCAEICQFKAITVFGDIVLTYPEMCHGCGGCMAVCPQNAISAGKRPLGEILHGKAGKAGFWMGRLRVGEAMSPPLMRLVKQRIGQAARSGSAPGSAERPAVDLPDILPDILIDAPPGVSCPAMNAVMDADVIVLVTEPTPFGLYDLKLAHEAFERLHVPMGVVINRSDIGTLDTRTYCRERGLDIWAEIPFERSIAEAYATGKIVAETEPRHFDRFRGLAQTLMDIDMRRNRQQEGNHA</sequence>
<dbReference type="AlphaFoldDB" id="A0A7C4RT38"/>
<evidence type="ECO:0000256" key="1">
    <source>
        <dbReference type="ARBA" id="ARBA00022723"/>
    </source>
</evidence>
<dbReference type="SUPFAM" id="SSF52540">
    <property type="entry name" value="P-loop containing nucleoside triphosphate hydrolases"/>
    <property type="match status" value="1"/>
</dbReference>
<feature type="domain" description="4Fe-4S ferredoxin-type" evidence="4">
    <location>
        <begin position="86"/>
        <end position="116"/>
    </location>
</feature>
<dbReference type="InterPro" id="IPR017896">
    <property type="entry name" value="4Fe4S_Fe-S-bd"/>
</dbReference>
<comment type="caution">
    <text evidence="5">The sequence shown here is derived from an EMBL/GenBank/DDBJ whole genome shotgun (WGS) entry which is preliminary data.</text>
</comment>
<keyword evidence="3" id="KW-0411">Iron-sulfur</keyword>
<dbReference type="Gene3D" id="3.30.70.20">
    <property type="match status" value="1"/>
</dbReference>